<feature type="transmembrane region" description="Helical" evidence="2">
    <location>
        <begin position="238"/>
        <end position="259"/>
    </location>
</feature>
<comment type="caution">
    <text evidence="4">The sequence shown here is derived from an EMBL/GenBank/DDBJ whole genome shotgun (WGS) entry which is preliminary data.</text>
</comment>
<feature type="compositionally biased region" description="Low complexity" evidence="1">
    <location>
        <begin position="284"/>
        <end position="294"/>
    </location>
</feature>
<proteinExistence type="predicted"/>
<feature type="region of interest" description="Disordered" evidence="1">
    <location>
        <begin position="284"/>
        <end position="306"/>
    </location>
</feature>
<dbReference type="OrthoDB" id="3270417at2759"/>
<sequence length="306" mass="33998">MSMDMPPAAMAQDNVSALFLGFLMGAILFGAALLQTYQYFMTYTRDSKRRKFMIAAVLILDTLHLVFSGIMMYLTISRPLRFTDDSLLWALKGFATIKALLIVLVQSYYLSIIWQFASSLTLNIVVSKVIRSICVMLFIYAIGMAIVFLTYLEQDSRFFNFSPSFQTIVYVAFSSTAVIDSTIAGVLSYLLVKASPGGRARTRNVITFLVLFFVGTGLLTAIMAITTIAVYATRPSTVLYLAIEFAVPRLYANSILAMFNSKARLRKRMEVTTELKLSSMLLFDDLPSGSDSDSPPSPEPPEAEKP</sequence>
<keyword evidence="5" id="KW-1185">Reference proteome</keyword>
<feature type="transmembrane region" description="Helical" evidence="2">
    <location>
        <begin position="167"/>
        <end position="192"/>
    </location>
</feature>
<keyword evidence="2" id="KW-0472">Membrane</keyword>
<name>A0A9P5Z8N4_9AGAR</name>
<evidence type="ECO:0000256" key="1">
    <source>
        <dbReference type="SAM" id="MobiDB-lite"/>
    </source>
</evidence>
<keyword evidence="2" id="KW-1133">Transmembrane helix</keyword>
<feature type="transmembrane region" description="Helical" evidence="2">
    <location>
        <begin position="204"/>
        <end position="232"/>
    </location>
</feature>
<protein>
    <recommendedName>
        <fullName evidence="3">DUF6534 domain-containing protein</fullName>
    </recommendedName>
</protein>
<evidence type="ECO:0000313" key="4">
    <source>
        <dbReference type="EMBL" id="KAF9482846.1"/>
    </source>
</evidence>
<feature type="transmembrane region" description="Helical" evidence="2">
    <location>
        <begin position="15"/>
        <end position="40"/>
    </location>
</feature>
<keyword evidence="2" id="KW-0812">Transmembrane</keyword>
<feature type="domain" description="DUF6534" evidence="3">
    <location>
        <begin position="176"/>
        <end position="263"/>
    </location>
</feature>
<organism evidence="4 5">
    <name type="scientific">Pholiota conissans</name>
    <dbReference type="NCBI Taxonomy" id="109636"/>
    <lineage>
        <taxon>Eukaryota</taxon>
        <taxon>Fungi</taxon>
        <taxon>Dikarya</taxon>
        <taxon>Basidiomycota</taxon>
        <taxon>Agaricomycotina</taxon>
        <taxon>Agaricomycetes</taxon>
        <taxon>Agaricomycetidae</taxon>
        <taxon>Agaricales</taxon>
        <taxon>Agaricineae</taxon>
        <taxon>Strophariaceae</taxon>
        <taxon>Pholiota</taxon>
    </lineage>
</organism>
<reference evidence="4" key="1">
    <citation type="submission" date="2020-11" db="EMBL/GenBank/DDBJ databases">
        <authorList>
            <consortium name="DOE Joint Genome Institute"/>
            <person name="Ahrendt S."/>
            <person name="Riley R."/>
            <person name="Andreopoulos W."/>
            <person name="Labutti K."/>
            <person name="Pangilinan J."/>
            <person name="Ruiz-Duenas F.J."/>
            <person name="Barrasa J.M."/>
            <person name="Sanchez-Garcia M."/>
            <person name="Camarero S."/>
            <person name="Miyauchi S."/>
            <person name="Serrano A."/>
            <person name="Linde D."/>
            <person name="Babiker R."/>
            <person name="Drula E."/>
            <person name="Ayuso-Fernandez I."/>
            <person name="Pacheco R."/>
            <person name="Padilla G."/>
            <person name="Ferreira P."/>
            <person name="Barriuso J."/>
            <person name="Kellner H."/>
            <person name="Castanera R."/>
            <person name="Alfaro M."/>
            <person name="Ramirez L."/>
            <person name="Pisabarro A.G."/>
            <person name="Kuo A."/>
            <person name="Tritt A."/>
            <person name="Lipzen A."/>
            <person name="He G."/>
            <person name="Yan M."/>
            <person name="Ng V."/>
            <person name="Cullen D."/>
            <person name="Martin F."/>
            <person name="Rosso M.-N."/>
            <person name="Henrissat B."/>
            <person name="Hibbett D."/>
            <person name="Martinez A.T."/>
            <person name="Grigoriev I.V."/>
        </authorList>
    </citation>
    <scope>NUCLEOTIDE SEQUENCE</scope>
    <source>
        <strain evidence="4">CIRM-BRFM 674</strain>
    </source>
</reference>
<evidence type="ECO:0000256" key="2">
    <source>
        <dbReference type="SAM" id="Phobius"/>
    </source>
</evidence>
<dbReference type="Proteomes" id="UP000807469">
    <property type="component" value="Unassembled WGS sequence"/>
</dbReference>
<dbReference type="PANTHER" id="PTHR40465:SF1">
    <property type="entry name" value="DUF6534 DOMAIN-CONTAINING PROTEIN"/>
    <property type="match status" value="1"/>
</dbReference>
<gene>
    <name evidence="4" type="ORF">BDN70DRAFT_874430</name>
</gene>
<dbReference type="PANTHER" id="PTHR40465">
    <property type="entry name" value="CHROMOSOME 1, WHOLE GENOME SHOTGUN SEQUENCE"/>
    <property type="match status" value="1"/>
</dbReference>
<evidence type="ECO:0000259" key="3">
    <source>
        <dbReference type="Pfam" id="PF20152"/>
    </source>
</evidence>
<dbReference type="EMBL" id="MU155160">
    <property type="protein sequence ID" value="KAF9482846.1"/>
    <property type="molecule type" value="Genomic_DNA"/>
</dbReference>
<feature type="transmembrane region" description="Helical" evidence="2">
    <location>
        <begin position="96"/>
        <end position="117"/>
    </location>
</feature>
<evidence type="ECO:0000313" key="5">
    <source>
        <dbReference type="Proteomes" id="UP000807469"/>
    </source>
</evidence>
<dbReference type="AlphaFoldDB" id="A0A9P5Z8N4"/>
<dbReference type="InterPro" id="IPR045339">
    <property type="entry name" value="DUF6534"/>
</dbReference>
<feature type="transmembrane region" description="Helical" evidence="2">
    <location>
        <begin position="52"/>
        <end position="76"/>
    </location>
</feature>
<dbReference type="Pfam" id="PF20152">
    <property type="entry name" value="DUF6534"/>
    <property type="match status" value="1"/>
</dbReference>
<feature type="transmembrane region" description="Helical" evidence="2">
    <location>
        <begin position="129"/>
        <end position="152"/>
    </location>
</feature>
<accession>A0A9P5Z8N4</accession>